<gene>
    <name evidence="3" type="ORF">UV58_C0024G0016</name>
</gene>
<dbReference type="CDD" id="cd14254">
    <property type="entry name" value="Dockerin_II"/>
    <property type="match status" value="1"/>
</dbReference>
<evidence type="ECO:0008006" key="5">
    <source>
        <dbReference type="Google" id="ProtNLM"/>
    </source>
</evidence>
<proteinExistence type="predicted"/>
<dbReference type="GO" id="GO:0000272">
    <property type="term" value="P:polysaccharide catabolic process"/>
    <property type="evidence" value="ECO:0007669"/>
    <property type="project" value="InterPro"/>
</dbReference>
<dbReference type="InterPro" id="IPR016134">
    <property type="entry name" value="Dockerin_dom"/>
</dbReference>
<comment type="caution">
    <text evidence="3">The sequence shown here is derived from an EMBL/GenBank/DDBJ whole genome shotgun (WGS) entry which is preliminary data.</text>
</comment>
<dbReference type="PROSITE" id="PS51766">
    <property type="entry name" value="DOCKERIN"/>
    <property type="match status" value="1"/>
</dbReference>
<protein>
    <recommendedName>
        <fullName evidence="5">Dockerin domain-containing protein</fullName>
    </recommendedName>
</protein>
<name>A0A0G1C6V5_9BACT</name>
<organism evidence="3 4">
    <name type="scientific">Candidatus Wolfebacteria bacterium GW2011_GWC1_43_10</name>
    <dbReference type="NCBI Taxonomy" id="1619011"/>
    <lineage>
        <taxon>Bacteria</taxon>
        <taxon>Candidatus Wolfeibacteriota</taxon>
    </lineage>
</organism>
<dbReference type="EMBL" id="LCFA01000024">
    <property type="protein sequence ID" value="KKS81292.1"/>
    <property type="molecule type" value="Genomic_DNA"/>
</dbReference>
<dbReference type="InterPro" id="IPR018247">
    <property type="entry name" value="EF_Hand_1_Ca_BS"/>
</dbReference>
<reference evidence="3 4" key="1">
    <citation type="journal article" date="2015" name="Nature">
        <title>rRNA introns, odd ribosomes, and small enigmatic genomes across a large radiation of phyla.</title>
        <authorList>
            <person name="Brown C.T."/>
            <person name="Hug L.A."/>
            <person name="Thomas B.C."/>
            <person name="Sharon I."/>
            <person name="Castelle C.J."/>
            <person name="Singh A."/>
            <person name="Wilkins M.J."/>
            <person name="Williams K.H."/>
            <person name="Banfield J.F."/>
        </authorList>
    </citation>
    <scope>NUCLEOTIDE SEQUENCE [LARGE SCALE GENOMIC DNA]</scope>
</reference>
<dbReference type="GO" id="GO:0004553">
    <property type="term" value="F:hydrolase activity, hydrolyzing O-glycosyl compounds"/>
    <property type="evidence" value="ECO:0007669"/>
    <property type="project" value="InterPro"/>
</dbReference>
<dbReference type="InterPro" id="IPR036439">
    <property type="entry name" value="Dockerin_dom_sf"/>
</dbReference>
<dbReference type="Pfam" id="PF00404">
    <property type="entry name" value="Dockerin_1"/>
    <property type="match status" value="1"/>
</dbReference>
<dbReference type="Proteomes" id="UP000034810">
    <property type="component" value="Unassembled WGS sequence"/>
</dbReference>
<dbReference type="PROSITE" id="PS00018">
    <property type="entry name" value="EF_HAND_1"/>
    <property type="match status" value="2"/>
</dbReference>
<dbReference type="GO" id="GO:0005509">
    <property type="term" value="F:calcium ion binding"/>
    <property type="evidence" value="ECO:0007669"/>
    <property type="project" value="InterPro"/>
</dbReference>
<sequence>MEKILRFCFFLLLVVLISGLAPDRAIQAANIDATIRITICGNDEKETGEQCDGIDLGGASCVSQGFGGGTLSCKPSCEFNTSACTTGGGGGGGSGGGGGFVYVLPVLSLTLEERARSMQVADFNGDGAINITDVSILLYYFGKDVGTNLASAPYDLNKDGTVNITDVSILLYYWR</sequence>
<dbReference type="InterPro" id="IPR002105">
    <property type="entry name" value="Dockerin_1_rpt"/>
</dbReference>
<feature type="domain" description="Dockerin" evidence="2">
    <location>
        <begin position="116"/>
        <end position="175"/>
    </location>
</feature>
<accession>A0A0G1C6V5</accession>
<dbReference type="InterPro" id="IPR002048">
    <property type="entry name" value="EF_hand_dom"/>
</dbReference>
<dbReference type="AlphaFoldDB" id="A0A0G1C6V5"/>
<evidence type="ECO:0000259" key="2">
    <source>
        <dbReference type="PROSITE" id="PS51766"/>
    </source>
</evidence>
<dbReference type="Gene3D" id="1.10.1330.10">
    <property type="entry name" value="Dockerin domain"/>
    <property type="match status" value="1"/>
</dbReference>
<feature type="domain" description="EF-hand" evidence="1">
    <location>
        <begin position="109"/>
        <end position="144"/>
    </location>
</feature>
<evidence type="ECO:0000313" key="3">
    <source>
        <dbReference type="EMBL" id="KKS81292.1"/>
    </source>
</evidence>
<evidence type="ECO:0000313" key="4">
    <source>
        <dbReference type="Proteomes" id="UP000034810"/>
    </source>
</evidence>
<dbReference type="PROSITE" id="PS50222">
    <property type="entry name" value="EF_HAND_2"/>
    <property type="match status" value="1"/>
</dbReference>
<dbReference type="SUPFAM" id="SSF63446">
    <property type="entry name" value="Type I dockerin domain"/>
    <property type="match status" value="1"/>
</dbReference>
<evidence type="ECO:0000259" key="1">
    <source>
        <dbReference type="PROSITE" id="PS50222"/>
    </source>
</evidence>